<dbReference type="GO" id="GO:0004497">
    <property type="term" value="F:monooxygenase activity"/>
    <property type="evidence" value="ECO:0007669"/>
    <property type="project" value="UniProtKB-KW"/>
</dbReference>
<keyword evidence="2" id="KW-0560">Oxidoreductase</keyword>
<dbReference type="RefSeq" id="WP_211630502.1">
    <property type="nucleotide sequence ID" value="NZ_CP073100.1"/>
</dbReference>
<evidence type="ECO:0000313" key="3">
    <source>
        <dbReference type="Proteomes" id="UP000676169"/>
    </source>
</evidence>
<keyword evidence="2" id="KW-0503">Monooxygenase</keyword>
<evidence type="ECO:0000259" key="1">
    <source>
        <dbReference type="Pfam" id="PF03992"/>
    </source>
</evidence>
<evidence type="ECO:0000313" key="2">
    <source>
        <dbReference type="EMBL" id="QUE50362.1"/>
    </source>
</evidence>
<dbReference type="Gene3D" id="3.30.70.100">
    <property type="match status" value="1"/>
</dbReference>
<organism evidence="2 3">
    <name type="scientific">Luteolibacter ambystomatis</name>
    <dbReference type="NCBI Taxonomy" id="2824561"/>
    <lineage>
        <taxon>Bacteria</taxon>
        <taxon>Pseudomonadati</taxon>
        <taxon>Verrucomicrobiota</taxon>
        <taxon>Verrucomicrobiia</taxon>
        <taxon>Verrucomicrobiales</taxon>
        <taxon>Verrucomicrobiaceae</taxon>
        <taxon>Luteolibacter</taxon>
    </lineage>
</organism>
<dbReference type="Pfam" id="PF03992">
    <property type="entry name" value="ABM"/>
    <property type="match status" value="1"/>
</dbReference>
<sequence length="120" mass="13341">MSTHAKAVTIHPYFQIHAGKIEDFVANMTDFTNQTATEEGCLYYNFTLNGDEAFCREAYTDGDAALAHLANVDAQIKRALELSTMTRLEIHGPAEELEKMRGPLAGLNPAWFVYQTGLTK</sequence>
<keyword evidence="3" id="KW-1185">Reference proteome</keyword>
<proteinExistence type="predicted"/>
<dbReference type="EMBL" id="CP073100">
    <property type="protein sequence ID" value="QUE50362.1"/>
    <property type="molecule type" value="Genomic_DNA"/>
</dbReference>
<dbReference type="KEGG" id="lamb:KBB96_16015"/>
<dbReference type="SUPFAM" id="SSF54909">
    <property type="entry name" value="Dimeric alpha+beta barrel"/>
    <property type="match status" value="1"/>
</dbReference>
<feature type="domain" description="ABM" evidence="1">
    <location>
        <begin position="8"/>
        <end position="71"/>
    </location>
</feature>
<name>A0A975G7R8_9BACT</name>
<reference evidence="2" key="1">
    <citation type="submission" date="2021-04" db="EMBL/GenBank/DDBJ databases">
        <title>Luteolibacter sp. 32A isolated from the skin of an Anderson's salamander (Ambystoma andersonii).</title>
        <authorList>
            <person name="Spergser J."/>
            <person name="Busse H.-J."/>
        </authorList>
    </citation>
    <scope>NUCLEOTIDE SEQUENCE</scope>
    <source>
        <strain evidence="2">32A</strain>
    </source>
</reference>
<gene>
    <name evidence="2" type="ORF">KBB96_16015</name>
</gene>
<dbReference type="InterPro" id="IPR011008">
    <property type="entry name" value="Dimeric_a/b-barrel"/>
</dbReference>
<protein>
    <submittedName>
        <fullName evidence="2">Antibiotic biosynthesis monooxygenase</fullName>
    </submittedName>
</protein>
<dbReference type="InterPro" id="IPR007138">
    <property type="entry name" value="ABM_dom"/>
</dbReference>
<dbReference type="AlphaFoldDB" id="A0A975G7R8"/>
<accession>A0A975G7R8</accession>
<dbReference type="Proteomes" id="UP000676169">
    <property type="component" value="Chromosome"/>
</dbReference>